<proteinExistence type="predicted"/>
<feature type="signal peptide" evidence="1">
    <location>
        <begin position="1"/>
        <end position="24"/>
    </location>
</feature>
<dbReference type="GeneID" id="97667525"/>
<dbReference type="Proteomes" id="UP000049983">
    <property type="component" value="Unassembled WGS sequence"/>
</dbReference>
<name>A0A0M7AF83_9HYPH</name>
<evidence type="ECO:0000313" key="3">
    <source>
        <dbReference type="Proteomes" id="UP000049983"/>
    </source>
</evidence>
<protein>
    <submittedName>
        <fullName evidence="2">KWG Leptospira</fullName>
    </submittedName>
</protein>
<dbReference type="AlphaFoldDB" id="A0A0M7AF83"/>
<dbReference type="SUPFAM" id="SSF69360">
    <property type="entry name" value="Cell wall binding repeat"/>
    <property type="match status" value="1"/>
</dbReference>
<dbReference type="RefSeq" id="WP_144435981.1">
    <property type="nucleotide sequence ID" value="NZ_CXWA01000003.1"/>
</dbReference>
<evidence type="ECO:0000256" key="1">
    <source>
        <dbReference type="SAM" id="SignalP"/>
    </source>
</evidence>
<accession>A0A0M7AF83</accession>
<evidence type="ECO:0000313" key="2">
    <source>
        <dbReference type="EMBL" id="CTQ63585.1"/>
    </source>
</evidence>
<organism evidence="2 3">
    <name type="scientific">Roseibium album</name>
    <dbReference type="NCBI Taxonomy" id="311410"/>
    <lineage>
        <taxon>Bacteria</taxon>
        <taxon>Pseudomonadati</taxon>
        <taxon>Pseudomonadota</taxon>
        <taxon>Alphaproteobacteria</taxon>
        <taxon>Hyphomicrobiales</taxon>
        <taxon>Stappiaceae</taxon>
        <taxon>Roseibium</taxon>
    </lineage>
</organism>
<feature type="chain" id="PRO_5009788013" evidence="1">
    <location>
        <begin position="25"/>
        <end position="623"/>
    </location>
</feature>
<keyword evidence="3" id="KW-1185">Reference proteome</keyword>
<dbReference type="STRING" id="311410.LA5095_02675"/>
<dbReference type="InterPro" id="IPR032774">
    <property type="entry name" value="WG_beta_rep"/>
</dbReference>
<dbReference type="EMBL" id="CXWC01000001">
    <property type="protein sequence ID" value="CTQ63585.1"/>
    <property type="molecule type" value="Genomic_DNA"/>
</dbReference>
<reference evidence="3" key="1">
    <citation type="submission" date="2015-07" db="EMBL/GenBank/DDBJ databases">
        <authorList>
            <person name="Rodrigo-Torres Lidia"/>
            <person name="Arahal R.David."/>
        </authorList>
    </citation>
    <scope>NUCLEOTIDE SEQUENCE [LARGE SCALE GENOMIC DNA]</scope>
    <source>
        <strain evidence="3">CECT 5096</strain>
    </source>
</reference>
<sequence>MARNLLFQVMYVAAFLAAVSGAKAKEPVLVPSCGGTFDLCGYIEQQSEKLRIPYTYQDVGVFQDGLAAVKIDGKYGYIDRTGRVVIAPRYDLAGRFDAGLAEVFIGKLAGLIDRNGKFVVEPRFGRVYRFTSDTLLATDTPRMPNVDMAHEIDWGPTLHQEYTDGFGLYHIEKGWISDKRYYVEKFDESSRGPIWASENELKDAKFGLLRTDGTWQITPRYRSVSQLSNGLAVVRGFPVRDGEPALFGAVDETGELVFPLKFGGIAGWNGQYASVRKPGEENRYGLASRDGNLLAGRYFDRVSIPMDGRLPRVLEGNRWHSVTPDGELVTDERHGFVHQTCPGGLKLFEQHGFLAISHPKIPKPLVTGQATSYLRPSNHRVCEKHLSLRFGKDQYKVITQDGQVFPPTGWFDNDVYFGEETALVSLNGKKGVINKAGDFIILPVYDSIAEERVKKPVAAKENDIGQIPRIYRVRQDNRTFWIDAGNNEIDVYEEEPTQSEREKILICGKVLQRFEKNGRWGMKGPEGETLIEPRYLALTCFKRGFAWGVPFDQNRWCPITPDGKETERSLCRNYIKVTDGMKTRPDSLSRDSFLNSLLWLRAQLDYAQGKRLIPPRTLSTSLY</sequence>
<dbReference type="PANTHER" id="PTHR37841:SF1">
    <property type="entry name" value="DUF3298 DOMAIN-CONTAINING PROTEIN"/>
    <property type="match status" value="1"/>
</dbReference>
<dbReference type="Pfam" id="PF14903">
    <property type="entry name" value="WG_beta_rep"/>
    <property type="match status" value="4"/>
</dbReference>
<dbReference type="PANTHER" id="PTHR37841">
    <property type="entry name" value="GLR2918 PROTEIN"/>
    <property type="match status" value="1"/>
</dbReference>
<dbReference type="OrthoDB" id="8176121at2"/>
<gene>
    <name evidence="2" type="ORF">LA5096_00044</name>
</gene>
<keyword evidence="1" id="KW-0732">Signal</keyword>